<keyword evidence="3" id="KW-1185">Reference proteome</keyword>
<sequence length="71" mass="8440">MGSVFTPEIWNPKKRRASTKESNDQRIWRPKTGPRSESGVRQMDTENRIWIRIEHRPAIEITTESVINRYT</sequence>
<accession>A0A4C1XGR0</accession>
<evidence type="ECO:0000313" key="3">
    <source>
        <dbReference type="Proteomes" id="UP000299102"/>
    </source>
</evidence>
<evidence type="ECO:0000256" key="1">
    <source>
        <dbReference type="SAM" id="MobiDB-lite"/>
    </source>
</evidence>
<gene>
    <name evidence="2" type="ORF">EVAR_43571_1</name>
</gene>
<dbReference type="Proteomes" id="UP000299102">
    <property type="component" value="Unassembled WGS sequence"/>
</dbReference>
<dbReference type="AlphaFoldDB" id="A0A4C1XGR0"/>
<protein>
    <submittedName>
        <fullName evidence="2">Uncharacterized protein</fullName>
    </submittedName>
</protein>
<reference evidence="2 3" key="1">
    <citation type="journal article" date="2019" name="Commun. Biol.">
        <title>The bagworm genome reveals a unique fibroin gene that provides high tensile strength.</title>
        <authorList>
            <person name="Kono N."/>
            <person name="Nakamura H."/>
            <person name="Ohtoshi R."/>
            <person name="Tomita M."/>
            <person name="Numata K."/>
            <person name="Arakawa K."/>
        </authorList>
    </citation>
    <scope>NUCLEOTIDE SEQUENCE [LARGE SCALE GENOMIC DNA]</scope>
</reference>
<name>A0A4C1XGR0_EUMVA</name>
<organism evidence="2 3">
    <name type="scientific">Eumeta variegata</name>
    <name type="common">Bagworm moth</name>
    <name type="synonym">Eumeta japonica</name>
    <dbReference type="NCBI Taxonomy" id="151549"/>
    <lineage>
        <taxon>Eukaryota</taxon>
        <taxon>Metazoa</taxon>
        <taxon>Ecdysozoa</taxon>
        <taxon>Arthropoda</taxon>
        <taxon>Hexapoda</taxon>
        <taxon>Insecta</taxon>
        <taxon>Pterygota</taxon>
        <taxon>Neoptera</taxon>
        <taxon>Endopterygota</taxon>
        <taxon>Lepidoptera</taxon>
        <taxon>Glossata</taxon>
        <taxon>Ditrysia</taxon>
        <taxon>Tineoidea</taxon>
        <taxon>Psychidae</taxon>
        <taxon>Oiketicinae</taxon>
        <taxon>Eumeta</taxon>
    </lineage>
</organism>
<comment type="caution">
    <text evidence="2">The sequence shown here is derived from an EMBL/GenBank/DDBJ whole genome shotgun (WGS) entry which is preliminary data.</text>
</comment>
<feature type="region of interest" description="Disordered" evidence="1">
    <location>
        <begin position="1"/>
        <end position="41"/>
    </location>
</feature>
<dbReference type="EMBL" id="BGZK01000819">
    <property type="protein sequence ID" value="GBP61634.1"/>
    <property type="molecule type" value="Genomic_DNA"/>
</dbReference>
<proteinExistence type="predicted"/>
<evidence type="ECO:0000313" key="2">
    <source>
        <dbReference type="EMBL" id="GBP61634.1"/>
    </source>
</evidence>
<feature type="compositionally biased region" description="Basic and acidic residues" evidence="1">
    <location>
        <begin position="18"/>
        <end position="27"/>
    </location>
</feature>